<gene>
    <name evidence="1" type="ORF">SAMN04489797_2157</name>
</gene>
<evidence type="ECO:0000313" key="1">
    <source>
        <dbReference type="EMBL" id="SDS68423.1"/>
    </source>
</evidence>
<reference evidence="1 2" key="1">
    <citation type="submission" date="2016-10" db="EMBL/GenBank/DDBJ databases">
        <authorList>
            <person name="Varghese N."/>
            <person name="Submissions S."/>
        </authorList>
    </citation>
    <scope>NUCLEOTIDE SEQUENCE [LARGE SCALE GENOMIC DNA]</scope>
    <source>
        <strain evidence="1 2">RHA_55</strain>
    </source>
</reference>
<dbReference type="RefSeq" id="WP_092446705.1">
    <property type="nucleotide sequence ID" value="NZ_LT629774.1"/>
</dbReference>
<proteinExistence type="predicted"/>
<dbReference type="AlphaFoldDB" id="A0A1H1U7S9"/>
<sequence length="783" mass="88821">MKRLGFLLIFLTLVLACQKDYNKSKRPYNYIPVNTSAVIQVNELNDFIKGIENNDVLSGLYNKELKDASIFLNHFNTTQPIYIAFKDSNYLIFTKNDSTLFTLDAVNNVISKTLANSNIEETQIVSTKLYHKNIGNTFAGSNNLDLLENVKAENESTTIRNLIETTDKKSVASILFKSEANNYSQLLFSDFVNQGNSNFTILDFEYTKNGLSYNGILTSKDSTSNHLDSFKNTIPQKINTPSIAPEKTSSLLSISFDDYSVFNTNNLKTDSTTTQKESFLNYTNEIALIDNVLALHSLDPNLILESIEDKTLSETFRDIDIYEFGDSDIFKSYLKPFISFENANFFTVFENFIVFSSSSETLKSVLTDALNSKTLANSDAFKNIKDQLSDEASLFIFKNSEKLADILKKPMKGYNANAVQFIHENHYTHINGIIQKFKKRAASNSVSEAFTTLLNSTLLTAPQVVKNHVTKSHDIVVQDVNNMLYLISSTGNILWKKQLHGQVLGNIEQIDMYKNGRLQLVFATPNRLYVLDRNGNDVAPFPLKFNDAITQPLSVFDYDKRKNYRLLVTQGKHLLMYNAKGQSVNGFKYKNNSANIITQPKHYRIGSKDYIVFGAGESLKILNRQGAVRVSVNDKIHFTDNEIYLYQNKFTTTNKLGQLTQVDTKGKITTKNLDLTDKHHITTTSKTLVSLRDNRLIIKSRTLDLDYGEYTEPRIFYLNDKIYVTTTDLQSKKVYLFDSQAKSIPNFPVFGTAPAVLEKLDNERGLELITQSDDNTIVVYKLH</sequence>
<dbReference type="PROSITE" id="PS51257">
    <property type="entry name" value="PROKAR_LIPOPROTEIN"/>
    <property type="match status" value="1"/>
</dbReference>
<dbReference type="InterPro" id="IPR011047">
    <property type="entry name" value="Quinoprotein_ADH-like_sf"/>
</dbReference>
<dbReference type="SUPFAM" id="SSF50998">
    <property type="entry name" value="Quinoprotein alcohol dehydrogenase-like"/>
    <property type="match status" value="1"/>
</dbReference>
<protein>
    <submittedName>
        <fullName evidence="1">Uncharacterized protein</fullName>
    </submittedName>
</protein>
<dbReference type="Proteomes" id="UP000198963">
    <property type="component" value="Chromosome I"/>
</dbReference>
<evidence type="ECO:0000313" key="2">
    <source>
        <dbReference type="Proteomes" id="UP000198963"/>
    </source>
</evidence>
<name>A0A1H1U7S9_9FLAO</name>
<organism evidence="1 2">
    <name type="scientific">Winogradskyella sediminis</name>
    <dbReference type="NCBI Taxonomy" id="1382466"/>
    <lineage>
        <taxon>Bacteria</taxon>
        <taxon>Pseudomonadati</taxon>
        <taxon>Bacteroidota</taxon>
        <taxon>Flavobacteriia</taxon>
        <taxon>Flavobacteriales</taxon>
        <taxon>Flavobacteriaceae</taxon>
        <taxon>Winogradskyella</taxon>
    </lineage>
</organism>
<dbReference type="EMBL" id="LT629774">
    <property type="protein sequence ID" value="SDS68423.1"/>
    <property type="molecule type" value="Genomic_DNA"/>
</dbReference>
<accession>A0A1H1U7S9</accession>
<dbReference type="STRING" id="1249933.SAMN04489797_2157"/>
<keyword evidence="2" id="KW-1185">Reference proteome</keyword>